<dbReference type="PANTHER" id="PTHR12069">
    <property type="entry name" value="DNA-DIRECTED RNA POLYMERASES III 80 KDA POLYPEPTIDE RNA POLYMERASE III SUBUNIT 5"/>
    <property type="match status" value="1"/>
</dbReference>
<dbReference type="PANTHER" id="PTHR12069:SF0">
    <property type="entry name" value="DNA-DIRECTED RNA POLYMERASE III SUBUNIT RPC5"/>
    <property type="match status" value="1"/>
</dbReference>
<gene>
    <name evidence="2" type="ORF">RB653_009847</name>
</gene>
<reference evidence="2 3" key="1">
    <citation type="submission" date="2023-11" db="EMBL/GenBank/DDBJ databases">
        <title>Dfirmibasis_genome.</title>
        <authorList>
            <person name="Edelbroek B."/>
            <person name="Kjellin J."/>
            <person name="Jerlstrom-Hultqvist J."/>
            <person name="Soderbom F."/>
        </authorList>
    </citation>
    <scope>NUCLEOTIDE SEQUENCE [LARGE SCALE GENOMIC DNA]</scope>
    <source>
        <strain evidence="2 3">TNS-C-14</strain>
    </source>
</reference>
<name>A0AAN7YKH2_9MYCE</name>
<dbReference type="AlphaFoldDB" id="A0AAN7YKH2"/>
<evidence type="ECO:0000256" key="1">
    <source>
        <dbReference type="SAM" id="MobiDB-lite"/>
    </source>
</evidence>
<evidence type="ECO:0000313" key="2">
    <source>
        <dbReference type="EMBL" id="KAK5574594.1"/>
    </source>
</evidence>
<dbReference type="InterPro" id="IPR006886">
    <property type="entry name" value="RNA_pol_III_Rpc5"/>
</dbReference>
<feature type="region of interest" description="Disordered" evidence="1">
    <location>
        <begin position="200"/>
        <end position="231"/>
    </location>
</feature>
<dbReference type="EMBL" id="JAVFKY010000006">
    <property type="protein sequence ID" value="KAK5574594.1"/>
    <property type="molecule type" value="Genomic_DNA"/>
</dbReference>
<feature type="compositionally biased region" description="Basic and acidic residues" evidence="1">
    <location>
        <begin position="10"/>
        <end position="25"/>
    </location>
</feature>
<evidence type="ECO:0000313" key="3">
    <source>
        <dbReference type="Proteomes" id="UP001344447"/>
    </source>
</evidence>
<feature type="compositionally biased region" description="Acidic residues" evidence="1">
    <location>
        <begin position="206"/>
        <end position="215"/>
    </location>
</feature>
<proteinExistence type="predicted"/>
<dbReference type="Proteomes" id="UP001344447">
    <property type="component" value="Unassembled WGS sequence"/>
</dbReference>
<dbReference type="Pfam" id="PF04801">
    <property type="entry name" value="RPC5"/>
    <property type="match status" value="1"/>
</dbReference>
<sequence>MDTTSSSTTELKDVEMTETPKKKEMTTTTTTTASKTINTDKPTIEIDESDIIAPPPTPPKTKVIINGIEEEEEEEDYVIHEIPVYLSQSLSNNLYLFQYPLRQPWRPYDMSKLEELRIKPKQQKVEIDLSIDTDTDNYNPDAQTKTTKYTLSSTTVSHRTNYAVGLMKSNELHLTPLQSIIQLRPQFNYFDDKWQEEKLRKKQETKDDDEQDEDTGNSGNGSNGQSSDPLNKIASIQFKKPGAKMSAANQQPNIIKQIENDEQWIKVNLVDDEFDGELIQQFDKLQCDDIFNDIKYDLNESQYFDMLCPRVPDEWVAKAAYIHETISLETVHKMSLALQIKTIMTNGHVVPYTKIHQLVGQAVKRGLMDHQIIENLETYAVLIKGRWVVKSEFVTKDSDLEIGRNYLLQLFFDSDDGIDKKEFCKVTGISNEDGRELLVKISDLDNKSRRWYLKKQPDDDFINRNPYIVDKFYQIFTDSIQRKELFDKVKELTNPNRNSIFGFPRIPTNYREGKSVEHQLLFLLYNFFKQQGVCSIELIKQYIASQRDLKTENNLLYQVTDKMVDDQLKKMTTIVRYSYVLKSTGNQKVDKYRDIILEAFNKSGGLKKEDIINLLKEKMDTNYVEIPQNIFVQILNELAEAKGKVWVFKAGK</sequence>
<keyword evidence="3" id="KW-1185">Reference proteome</keyword>
<comment type="caution">
    <text evidence="2">The sequence shown here is derived from an EMBL/GenBank/DDBJ whole genome shotgun (WGS) entry which is preliminary data.</text>
</comment>
<accession>A0AAN7YKH2</accession>
<dbReference type="GO" id="GO:0005666">
    <property type="term" value="C:RNA polymerase III complex"/>
    <property type="evidence" value="ECO:0007669"/>
    <property type="project" value="TreeGrafter"/>
</dbReference>
<organism evidence="2 3">
    <name type="scientific">Dictyostelium firmibasis</name>
    <dbReference type="NCBI Taxonomy" id="79012"/>
    <lineage>
        <taxon>Eukaryota</taxon>
        <taxon>Amoebozoa</taxon>
        <taxon>Evosea</taxon>
        <taxon>Eumycetozoa</taxon>
        <taxon>Dictyostelia</taxon>
        <taxon>Dictyosteliales</taxon>
        <taxon>Dictyosteliaceae</taxon>
        <taxon>Dictyostelium</taxon>
    </lineage>
</organism>
<protein>
    <submittedName>
        <fullName evidence="2">Uncharacterized protein</fullName>
    </submittedName>
</protein>
<dbReference type="GO" id="GO:0042797">
    <property type="term" value="P:tRNA transcription by RNA polymerase III"/>
    <property type="evidence" value="ECO:0007669"/>
    <property type="project" value="TreeGrafter"/>
</dbReference>
<feature type="region of interest" description="Disordered" evidence="1">
    <location>
        <begin position="1"/>
        <end position="43"/>
    </location>
</feature>
<feature type="compositionally biased region" description="Low complexity" evidence="1">
    <location>
        <begin position="26"/>
        <end position="41"/>
    </location>
</feature>